<dbReference type="PRINTS" id="PR00455">
    <property type="entry name" value="HTHTETR"/>
</dbReference>
<dbReference type="InterPro" id="IPR009057">
    <property type="entry name" value="Homeodomain-like_sf"/>
</dbReference>
<dbReference type="SUPFAM" id="SSF48498">
    <property type="entry name" value="Tetracyclin repressor-like, C-terminal domain"/>
    <property type="match status" value="1"/>
</dbReference>
<keyword evidence="1" id="KW-0805">Transcription regulation</keyword>
<dbReference type="InterPro" id="IPR001647">
    <property type="entry name" value="HTH_TetR"/>
</dbReference>
<dbReference type="InterPro" id="IPR050109">
    <property type="entry name" value="HTH-type_TetR-like_transc_reg"/>
</dbReference>
<protein>
    <recommendedName>
        <fullName evidence="4">HTH tetR-type domain-containing protein</fullName>
    </recommendedName>
</protein>
<sequence>MDYGGRVASSEARGGTKGRVLDAALASFGTAGYDGTSLDDLAAGLGIRKQTILYHFVSKRGLLNAVVDRCAEHLTGALDQVLVGGQKDWERVDALVRAVFRVALEQPVLLGLLREVSRPNSPGAQRLRGHLEPLMARARLWIEAEMAAGRMRRTDAQLLLLSAYSTVVGVATEIEVLRVAGVGPTLRPVVQRRSELLRFLRASLDPVA</sequence>
<dbReference type="SUPFAM" id="SSF46689">
    <property type="entry name" value="Homeodomain-like"/>
    <property type="match status" value="1"/>
</dbReference>
<evidence type="ECO:0000256" key="1">
    <source>
        <dbReference type="ARBA" id="ARBA00023015"/>
    </source>
</evidence>
<evidence type="ECO:0000259" key="4">
    <source>
        <dbReference type="PROSITE" id="PS50977"/>
    </source>
</evidence>
<dbReference type="GO" id="GO:0003700">
    <property type="term" value="F:DNA-binding transcription factor activity"/>
    <property type="evidence" value="ECO:0007669"/>
    <property type="project" value="TreeGrafter"/>
</dbReference>
<keyword evidence="2" id="KW-0238">DNA-binding</keyword>
<organism evidence="5">
    <name type="scientific">marine metagenome</name>
    <dbReference type="NCBI Taxonomy" id="408172"/>
    <lineage>
        <taxon>unclassified sequences</taxon>
        <taxon>metagenomes</taxon>
        <taxon>ecological metagenomes</taxon>
    </lineage>
</organism>
<dbReference type="Pfam" id="PF00440">
    <property type="entry name" value="TetR_N"/>
    <property type="match status" value="1"/>
</dbReference>
<keyword evidence="3" id="KW-0804">Transcription</keyword>
<dbReference type="PANTHER" id="PTHR30055">
    <property type="entry name" value="HTH-TYPE TRANSCRIPTIONAL REGULATOR RUTR"/>
    <property type="match status" value="1"/>
</dbReference>
<dbReference type="Gene3D" id="1.10.357.10">
    <property type="entry name" value="Tetracycline Repressor, domain 2"/>
    <property type="match status" value="1"/>
</dbReference>
<dbReference type="PROSITE" id="PS50977">
    <property type="entry name" value="HTH_TETR_2"/>
    <property type="match status" value="1"/>
</dbReference>
<dbReference type="EMBL" id="UINC01004079">
    <property type="protein sequence ID" value="SVA11618.1"/>
    <property type="molecule type" value="Genomic_DNA"/>
</dbReference>
<name>A0A381T7Q9_9ZZZZ</name>
<accession>A0A381T7Q9</accession>
<evidence type="ECO:0000313" key="5">
    <source>
        <dbReference type="EMBL" id="SVA11618.1"/>
    </source>
</evidence>
<feature type="domain" description="HTH tetR-type" evidence="4">
    <location>
        <begin position="14"/>
        <end position="74"/>
    </location>
</feature>
<dbReference type="InterPro" id="IPR036271">
    <property type="entry name" value="Tet_transcr_reg_TetR-rel_C_sf"/>
</dbReference>
<gene>
    <name evidence="5" type="ORF">METZ01_LOCUS64472</name>
</gene>
<reference evidence="5" key="1">
    <citation type="submission" date="2018-05" db="EMBL/GenBank/DDBJ databases">
        <authorList>
            <person name="Lanie J.A."/>
            <person name="Ng W.-L."/>
            <person name="Kazmierczak K.M."/>
            <person name="Andrzejewski T.M."/>
            <person name="Davidsen T.M."/>
            <person name="Wayne K.J."/>
            <person name="Tettelin H."/>
            <person name="Glass J.I."/>
            <person name="Rusch D."/>
            <person name="Podicherti R."/>
            <person name="Tsui H.-C.T."/>
            <person name="Winkler M.E."/>
        </authorList>
    </citation>
    <scope>NUCLEOTIDE SEQUENCE</scope>
</reference>
<proteinExistence type="predicted"/>
<evidence type="ECO:0000256" key="2">
    <source>
        <dbReference type="ARBA" id="ARBA00023125"/>
    </source>
</evidence>
<dbReference type="PANTHER" id="PTHR30055:SF234">
    <property type="entry name" value="HTH-TYPE TRANSCRIPTIONAL REGULATOR BETI"/>
    <property type="match status" value="1"/>
</dbReference>
<evidence type="ECO:0000256" key="3">
    <source>
        <dbReference type="ARBA" id="ARBA00023163"/>
    </source>
</evidence>
<dbReference type="GO" id="GO:0000976">
    <property type="term" value="F:transcription cis-regulatory region binding"/>
    <property type="evidence" value="ECO:0007669"/>
    <property type="project" value="TreeGrafter"/>
</dbReference>
<dbReference type="AlphaFoldDB" id="A0A381T7Q9"/>